<sequence>MKSYVERCACDHGGEKLAWPTKQKRSCGMENHDDRRKERNEKARNVKSSRSQDTTSTILVFVQPIRGGIILEGSKERLSQRYEFLSARRKGKHPIKLELISDDLD</sequence>
<gene>
    <name evidence="2" type="ORF">ES332_D03G119500v1</name>
</gene>
<dbReference type="Proteomes" id="UP000322667">
    <property type="component" value="Chromosome D03"/>
</dbReference>
<dbReference type="EMBL" id="CM017625">
    <property type="protein sequence ID" value="TYH80243.1"/>
    <property type="molecule type" value="Genomic_DNA"/>
</dbReference>
<evidence type="ECO:0000313" key="3">
    <source>
        <dbReference type="Proteomes" id="UP000322667"/>
    </source>
</evidence>
<dbReference type="AlphaFoldDB" id="A0A5D2LQ71"/>
<evidence type="ECO:0000256" key="1">
    <source>
        <dbReference type="SAM" id="MobiDB-lite"/>
    </source>
</evidence>
<accession>A0A5D2LQ71</accession>
<name>A0A5D2LQ71_GOSTO</name>
<keyword evidence="3" id="KW-1185">Reference proteome</keyword>
<protein>
    <submittedName>
        <fullName evidence="2">Uncharacterized protein</fullName>
    </submittedName>
</protein>
<organism evidence="2 3">
    <name type="scientific">Gossypium tomentosum</name>
    <name type="common">Hawaiian cotton</name>
    <name type="synonym">Gossypium sandvicense</name>
    <dbReference type="NCBI Taxonomy" id="34277"/>
    <lineage>
        <taxon>Eukaryota</taxon>
        <taxon>Viridiplantae</taxon>
        <taxon>Streptophyta</taxon>
        <taxon>Embryophyta</taxon>
        <taxon>Tracheophyta</taxon>
        <taxon>Spermatophyta</taxon>
        <taxon>Magnoliopsida</taxon>
        <taxon>eudicotyledons</taxon>
        <taxon>Gunneridae</taxon>
        <taxon>Pentapetalae</taxon>
        <taxon>rosids</taxon>
        <taxon>malvids</taxon>
        <taxon>Malvales</taxon>
        <taxon>Malvaceae</taxon>
        <taxon>Malvoideae</taxon>
        <taxon>Gossypium</taxon>
    </lineage>
</organism>
<feature type="region of interest" description="Disordered" evidence="1">
    <location>
        <begin position="21"/>
        <end position="53"/>
    </location>
</feature>
<reference evidence="2 3" key="1">
    <citation type="submission" date="2019-07" db="EMBL/GenBank/DDBJ databases">
        <title>WGS assembly of Gossypium tomentosum.</title>
        <authorList>
            <person name="Chen Z.J."/>
            <person name="Sreedasyam A."/>
            <person name="Ando A."/>
            <person name="Song Q."/>
            <person name="De L."/>
            <person name="Hulse-Kemp A."/>
            <person name="Ding M."/>
            <person name="Ye W."/>
            <person name="Kirkbride R."/>
            <person name="Jenkins J."/>
            <person name="Plott C."/>
            <person name="Lovell J."/>
            <person name="Lin Y.-M."/>
            <person name="Vaughn R."/>
            <person name="Liu B."/>
            <person name="Li W."/>
            <person name="Simpson S."/>
            <person name="Scheffler B."/>
            <person name="Saski C."/>
            <person name="Grover C."/>
            <person name="Hu G."/>
            <person name="Conover J."/>
            <person name="Carlson J."/>
            <person name="Shu S."/>
            <person name="Boston L."/>
            <person name="Williams M."/>
            <person name="Peterson D."/>
            <person name="Mcgee K."/>
            <person name="Jones D."/>
            <person name="Wendel J."/>
            <person name="Stelly D."/>
            <person name="Grimwood J."/>
            <person name="Schmutz J."/>
        </authorList>
    </citation>
    <scope>NUCLEOTIDE SEQUENCE [LARGE SCALE GENOMIC DNA]</scope>
    <source>
        <strain evidence="2">7179.01</strain>
    </source>
</reference>
<proteinExistence type="predicted"/>
<feature type="compositionally biased region" description="Basic and acidic residues" evidence="1">
    <location>
        <begin position="30"/>
        <end position="44"/>
    </location>
</feature>
<evidence type="ECO:0000313" key="2">
    <source>
        <dbReference type="EMBL" id="TYH80243.1"/>
    </source>
</evidence>